<dbReference type="GO" id="GO:0032934">
    <property type="term" value="F:sterol binding"/>
    <property type="evidence" value="ECO:0007669"/>
    <property type="project" value="TreeGrafter"/>
</dbReference>
<dbReference type="GO" id="GO:0005829">
    <property type="term" value="C:cytosol"/>
    <property type="evidence" value="ECO:0007669"/>
    <property type="project" value="TreeGrafter"/>
</dbReference>
<evidence type="ECO:0000256" key="1">
    <source>
        <dbReference type="ARBA" id="ARBA00003361"/>
    </source>
</evidence>
<keyword evidence="4" id="KW-0446">Lipid-binding</keyword>
<keyword evidence="3" id="KW-0445">Lipid transport</keyword>
<evidence type="ECO:0000256" key="3">
    <source>
        <dbReference type="ARBA" id="ARBA00023055"/>
    </source>
</evidence>
<protein>
    <submittedName>
        <fullName evidence="6">Uncharacterized protein</fullName>
    </submittedName>
</protein>
<dbReference type="Gene3D" id="2.40.160.120">
    <property type="match status" value="1"/>
</dbReference>
<dbReference type="PANTHER" id="PTHR10972">
    <property type="entry name" value="OXYSTEROL-BINDING PROTEIN-RELATED"/>
    <property type="match status" value="1"/>
</dbReference>
<evidence type="ECO:0000256" key="4">
    <source>
        <dbReference type="ARBA" id="ARBA00023121"/>
    </source>
</evidence>
<comment type="similarity">
    <text evidence="2 5">Belongs to the OSBP family.</text>
</comment>
<comment type="caution">
    <text evidence="6">The sequence shown here is derived from an EMBL/GenBank/DDBJ whole genome shotgun (WGS) entry which is preliminary data.</text>
</comment>
<dbReference type="InterPro" id="IPR037239">
    <property type="entry name" value="OSBP_sf"/>
</dbReference>
<dbReference type="GO" id="GO:0006869">
    <property type="term" value="P:lipid transport"/>
    <property type="evidence" value="ECO:0007669"/>
    <property type="project" value="UniProtKB-KW"/>
</dbReference>
<evidence type="ECO:0000256" key="2">
    <source>
        <dbReference type="ARBA" id="ARBA00008842"/>
    </source>
</evidence>
<dbReference type="PROSITE" id="PS01013">
    <property type="entry name" value="OSBP"/>
    <property type="match status" value="1"/>
</dbReference>
<dbReference type="FunFam" id="3.30.70.3490:FF:000007">
    <property type="entry name" value="Oxysterol-binding protein-related protein 4B"/>
    <property type="match status" value="1"/>
</dbReference>
<gene>
    <name evidence="6" type="ORF">F8388_018347</name>
</gene>
<dbReference type="GO" id="GO:0016020">
    <property type="term" value="C:membrane"/>
    <property type="evidence" value="ECO:0007669"/>
    <property type="project" value="TreeGrafter"/>
</dbReference>
<accession>A0A7J6HEU3</accession>
<dbReference type="Gene3D" id="3.30.70.3490">
    <property type="match status" value="1"/>
</dbReference>
<name>A0A7J6HEU3_CANSA</name>
<dbReference type="Proteomes" id="UP000525078">
    <property type="component" value="Unassembled WGS sequence"/>
</dbReference>
<sequence>METKGRKVVLTKPISIECVDSYDEYKAPNMLRRALSLLKDVRPGSDLTRLQLPPMFNIPKSHLQCYGESVYCISDDLLGKCNTKESPIERFKAVLAWNISTLRPLLFGVSPYNPILGETHRVSRGSLNVLLEQISHHPPVTALHATDEKENIELLWCQHPVPKFTGTLIEAKMRGQREVKLMNHGETYVMNSPSLLFKFFPPGVEWGGSDWLRCHETGLEAELTFGGKSFLGLRGTPRTIKGKIFDSSSNRQLFEINGQWDKSVTLKDLRNGEVKVLYNAKEITSGLKTPIVKDLNGVCQSESAMVWSEVSQGIMSKNWEKAREAKKEIEKNQRVLQKERKSKSETWVPKYFNVSYSKKNGWNCSPLQKTIPPAPIVVPLNF</sequence>
<dbReference type="FunFam" id="2.40.160.120:FF:000011">
    <property type="entry name" value="Oxysterol-binding protein-related protein 4C"/>
    <property type="match status" value="1"/>
</dbReference>
<comment type="function">
    <text evidence="1">May be involved in the transport of sterols.</text>
</comment>
<dbReference type="SUPFAM" id="SSF144000">
    <property type="entry name" value="Oxysterol-binding protein-like"/>
    <property type="match status" value="1"/>
</dbReference>
<dbReference type="InterPro" id="IPR000648">
    <property type="entry name" value="Oxysterol-bd"/>
</dbReference>
<keyword evidence="3" id="KW-0813">Transport</keyword>
<dbReference type="InterPro" id="IPR018494">
    <property type="entry name" value="Oxysterol-bd_CS"/>
</dbReference>
<dbReference type="PANTHER" id="PTHR10972:SF102">
    <property type="entry name" value="OXYSTEROL-BINDING PROTEIN"/>
    <property type="match status" value="1"/>
</dbReference>
<organism evidence="6 7">
    <name type="scientific">Cannabis sativa</name>
    <name type="common">Hemp</name>
    <name type="synonym">Marijuana</name>
    <dbReference type="NCBI Taxonomy" id="3483"/>
    <lineage>
        <taxon>Eukaryota</taxon>
        <taxon>Viridiplantae</taxon>
        <taxon>Streptophyta</taxon>
        <taxon>Embryophyta</taxon>
        <taxon>Tracheophyta</taxon>
        <taxon>Spermatophyta</taxon>
        <taxon>Magnoliopsida</taxon>
        <taxon>eudicotyledons</taxon>
        <taxon>Gunneridae</taxon>
        <taxon>Pentapetalae</taxon>
        <taxon>rosids</taxon>
        <taxon>fabids</taxon>
        <taxon>Rosales</taxon>
        <taxon>Cannabaceae</taxon>
        <taxon>Cannabis</taxon>
    </lineage>
</organism>
<dbReference type="AlphaFoldDB" id="A0A7J6HEU3"/>
<dbReference type="EMBL" id="JAATIP010000013">
    <property type="protein sequence ID" value="KAF4393856.1"/>
    <property type="molecule type" value="Genomic_DNA"/>
</dbReference>
<proteinExistence type="inferred from homology"/>
<dbReference type="Pfam" id="PF01237">
    <property type="entry name" value="Oxysterol_BP"/>
    <property type="match status" value="1"/>
</dbReference>
<reference evidence="6 7" key="1">
    <citation type="journal article" date="2020" name="bioRxiv">
        <title>Sequence and annotation of 42 cannabis genomes reveals extensive copy number variation in cannabinoid synthesis and pathogen resistance genes.</title>
        <authorList>
            <person name="Mckernan K.J."/>
            <person name="Helbert Y."/>
            <person name="Kane L.T."/>
            <person name="Ebling H."/>
            <person name="Zhang L."/>
            <person name="Liu B."/>
            <person name="Eaton Z."/>
            <person name="Mclaughlin S."/>
            <person name="Kingan S."/>
            <person name="Baybayan P."/>
            <person name="Concepcion G."/>
            <person name="Jordan M."/>
            <person name="Riva A."/>
            <person name="Barbazuk W."/>
            <person name="Harkins T."/>
        </authorList>
    </citation>
    <scope>NUCLEOTIDE SEQUENCE [LARGE SCALE GENOMIC DNA]</scope>
    <source>
        <strain evidence="7">cv. Jamaican Lion 4</strain>
        <tissue evidence="6">Leaf</tissue>
    </source>
</reference>
<evidence type="ECO:0000313" key="7">
    <source>
        <dbReference type="Proteomes" id="UP000525078"/>
    </source>
</evidence>
<evidence type="ECO:0000256" key="5">
    <source>
        <dbReference type="RuleBase" id="RU003844"/>
    </source>
</evidence>
<evidence type="ECO:0000313" key="6">
    <source>
        <dbReference type="EMBL" id="KAF4393856.1"/>
    </source>
</evidence>